<dbReference type="Pfam" id="PF05362">
    <property type="entry name" value="Lon_C"/>
    <property type="match status" value="1"/>
</dbReference>
<accession>A0A2G2X4Z0</accession>
<dbReference type="InterPro" id="IPR008269">
    <property type="entry name" value="Lon_proteolytic"/>
</dbReference>
<evidence type="ECO:0000259" key="2">
    <source>
        <dbReference type="Pfam" id="PF05362"/>
    </source>
</evidence>
<dbReference type="EMBL" id="MLFT02000003">
    <property type="protein sequence ID" value="PHT52537.1"/>
    <property type="molecule type" value="Genomic_DNA"/>
</dbReference>
<organism evidence="3 4">
    <name type="scientific">Capsicum baccatum</name>
    <name type="common">Peruvian pepper</name>
    <dbReference type="NCBI Taxonomy" id="33114"/>
    <lineage>
        <taxon>Eukaryota</taxon>
        <taxon>Viridiplantae</taxon>
        <taxon>Streptophyta</taxon>
        <taxon>Embryophyta</taxon>
        <taxon>Tracheophyta</taxon>
        <taxon>Spermatophyta</taxon>
        <taxon>Magnoliopsida</taxon>
        <taxon>eudicotyledons</taxon>
        <taxon>Gunneridae</taxon>
        <taxon>Pentapetalae</taxon>
        <taxon>asterids</taxon>
        <taxon>lamiids</taxon>
        <taxon>Solanales</taxon>
        <taxon>Solanaceae</taxon>
        <taxon>Solanoideae</taxon>
        <taxon>Capsiceae</taxon>
        <taxon>Capsicum</taxon>
    </lineage>
</organism>
<keyword evidence="4" id="KW-1185">Reference proteome</keyword>
<dbReference type="InterPro" id="IPR014721">
    <property type="entry name" value="Ribsml_uS5_D2-typ_fold_subgr"/>
</dbReference>
<dbReference type="SUPFAM" id="SSF54211">
    <property type="entry name" value="Ribosomal protein S5 domain 2-like"/>
    <property type="match status" value="1"/>
</dbReference>
<feature type="compositionally biased region" description="Acidic residues" evidence="1">
    <location>
        <begin position="160"/>
        <end position="169"/>
    </location>
</feature>
<dbReference type="GO" id="GO:0004176">
    <property type="term" value="F:ATP-dependent peptidase activity"/>
    <property type="evidence" value="ECO:0007669"/>
    <property type="project" value="InterPro"/>
</dbReference>
<sequence>MVLPSGPRSGLRTVRSRVQFPSGGNNTRRFVFSFVQALIDRIISSWGSSSAAIASLGQGYGYGSQSSFFLSSVDWRVLAARKYGIKRVILPERNLKDLVEVPATVLSSLEIILAKCVEDVLDQAFEGLFSASMDAQREIERITAQVHQQNIDNPGRATNPDDEDLGDEELLNPRHTAEMAAPMKRRDRQERLRLDRRAVQIPFDDDDDDLDEHGATRAIILPPLAPGAKFNITNTMIQLL</sequence>
<feature type="region of interest" description="Disordered" evidence="1">
    <location>
        <begin position="148"/>
        <end position="169"/>
    </location>
</feature>
<dbReference type="InterPro" id="IPR020568">
    <property type="entry name" value="Ribosomal_Su5_D2-typ_SF"/>
</dbReference>
<dbReference type="GO" id="GO:0006508">
    <property type="term" value="P:proteolysis"/>
    <property type="evidence" value="ECO:0007669"/>
    <property type="project" value="InterPro"/>
</dbReference>
<dbReference type="STRING" id="33114.A0A2G2X4Z0"/>
<evidence type="ECO:0000313" key="3">
    <source>
        <dbReference type="EMBL" id="PHT52537.1"/>
    </source>
</evidence>
<dbReference type="Proteomes" id="UP000224567">
    <property type="component" value="Unassembled WGS sequence"/>
</dbReference>
<reference evidence="3 4" key="1">
    <citation type="journal article" date="2017" name="Genome Biol.">
        <title>New reference genome sequences of hot pepper reveal the massive evolution of plant disease-resistance genes by retroduplication.</title>
        <authorList>
            <person name="Kim S."/>
            <person name="Park J."/>
            <person name="Yeom S.I."/>
            <person name="Kim Y.M."/>
            <person name="Seo E."/>
            <person name="Kim K.T."/>
            <person name="Kim M.S."/>
            <person name="Lee J.M."/>
            <person name="Cheong K."/>
            <person name="Shin H.S."/>
            <person name="Kim S.B."/>
            <person name="Han K."/>
            <person name="Lee J."/>
            <person name="Park M."/>
            <person name="Lee H.A."/>
            <person name="Lee H.Y."/>
            <person name="Lee Y."/>
            <person name="Oh S."/>
            <person name="Lee J.H."/>
            <person name="Choi E."/>
            <person name="Choi E."/>
            <person name="Lee S.E."/>
            <person name="Jeon J."/>
            <person name="Kim H."/>
            <person name="Choi G."/>
            <person name="Song H."/>
            <person name="Lee J."/>
            <person name="Lee S.C."/>
            <person name="Kwon J.K."/>
            <person name="Lee H.Y."/>
            <person name="Koo N."/>
            <person name="Hong Y."/>
            <person name="Kim R.W."/>
            <person name="Kang W.H."/>
            <person name="Huh J.H."/>
            <person name="Kang B.C."/>
            <person name="Yang T.J."/>
            <person name="Lee Y.H."/>
            <person name="Bennetzen J.L."/>
            <person name="Choi D."/>
        </authorList>
    </citation>
    <scope>NUCLEOTIDE SEQUENCE [LARGE SCALE GENOMIC DNA]</scope>
    <source>
        <strain evidence="4">cv. PBC81</strain>
    </source>
</reference>
<evidence type="ECO:0000313" key="4">
    <source>
        <dbReference type="Proteomes" id="UP000224567"/>
    </source>
</evidence>
<dbReference type="Gene3D" id="3.30.230.10">
    <property type="match status" value="1"/>
</dbReference>
<gene>
    <name evidence="3" type="ORF">CQW23_06999</name>
</gene>
<evidence type="ECO:0000256" key="1">
    <source>
        <dbReference type="SAM" id="MobiDB-lite"/>
    </source>
</evidence>
<comment type="caution">
    <text evidence="3">The sequence shown here is derived from an EMBL/GenBank/DDBJ whole genome shotgun (WGS) entry which is preliminary data.</text>
</comment>
<dbReference type="GO" id="GO:0004252">
    <property type="term" value="F:serine-type endopeptidase activity"/>
    <property type="evidence" value="ECO:0007669"/>
    <property type="project" value="InterPro"/>
</dbReference>
<dbReference type="OrthoDB" id="1699962at2759"/>
<reference evidence="4" key="2">
    <citation type="journal article" date="2017" name="J. Anim. Genet.">
        <title>Multiple reference genome sequences of hot pepper reveal the massive evolution of plant disease resistance genes by retroduplication.</title>
        <authorList>
            <person name="Kim S."/>
            <person name="Park J."/>
            <person name="Yeom S.-I."/>
            <person name="Kim Y.-M."/>
            <person name="Seo E."/>
            <person name="Kim K.-T."/>
            <person name="Kim M.-S."/>
            <person name="Lee J.M."/>
            <person name="Cheong K."/>
            <person name="Shin H.-S."/>
            <person name="Kim S.-B."/>
            <person name="Han K."/>
            <person name="Lee J."/>
            <person name="Park M."/>
            <person name="Lee H.-A."/>
            <person name="Lee H.-Y."/>
            <person name="Lee Y."/>
            <person name="Oh S."/>
            <person name="Lee J.H."/>
            <person name="Choi E."/>
            <person name="Choi E."/>
            <person name="Lee S.E."/>
            <person name="Jeon J."/>
            <person name="Kim H."/>
            <person name="Choi G."/>
            <person name="Song H."/>
            <person name="Lee J."/>
            <person name="Lee S.-C."/>
            <person name="Kwon J.-K."/>
            <person name="Lee H.-Y."/>
            <person name="Koo N."/>
            <person name="Hong Y."/>
            <person name="Kim R.W."/>
            <person name="Kang W.-H."/>
            <person name="Huh J.H."/>
            <person name="Kang B.-C."/>
            <person name="Yang T.-J."/>
            <person name="Lee Y.-H."/>
            <person name="Bennetzen J.L."/>
            <person name="Choi D."/>
        </authorList>
    </citation>
    <scope>NUCLEOTIDE SEQUENCE [LARGE SCALE GENOMIC DNA]</scope>
    <source>
        <strain evidence="4">cv. PBC81</strain>
    </source>
</reference>
<dbReference type="AlphaFoldDB" id="A0A2G2X4Z0"/>
<protein>
    <recommendedName>
        <fullName evidence="2">Lon proteolytic domain-containing protein</fullName>
    </recommendedName>
</protein>
<name>A0A2G2X4Z0_CAPBA</name>
<feature type="domain" description="Lon proteolytic" evidence="2">
    <location>
        <begin position="76"/>
        <end position="125"/>
    </location>
</feature>
<proteinExistence type="predicted"/>